<dbReference type="Gene3D" id="3.40.50.720">
    <property type="entry name" value="NAD(P)-binding Rossmann-like Domain"/>
    <property type="match status" value="1"/>
</dbReference>
<keyword evidence="3" id="KW-0633">Potassium transport</keyword>
<dbReference type="Gene3D" id="3.30.70.1450">
    <property type="entry name" value="Regulator of K+ conductance, C-terminal domain"/>
    <property type="match status" value="1"/>
</dbReference>
<keyword evidence="10" id="KW-1185">Reference proteome</keyword>
<dbReference type="RefSeq" id="WP_006362406.1">
    <property type="nucleotide sequence ID" value="NZ_GG700630.1"/>
</dbReference>
<dbReference type="InterPro" id="IPR036721">
    <property type="entry name" value="RCK_C_sf"/>
</dbReference>
<dbReference type="PRINTS" id="PR00335">
    <property type="entry name" value="KUPTAKETRKA"/>
</dbReference>
<evidence type="ECO:0000256" key="6">
    <source>
        <dbReference type="ARBA" id="ARBA00023065"/>
    </source>
</evidence>
<keyword evidence="2" id="KW-0813">Transport</keyword>
<dbReference type="HOGENOM" id="CLU_046525_2_0_11"/>
<dbReference type="PANTHER" id="PTHR43833:SF5">
    <property type="entry name" value="TRK SYSTEM POTASSIUM UPTAKE PROTEIN TRKA"/>
    <property type="match status" value="1"/>
</dbReference>
<dbReference type="STRING" id="649764.HMPREF0762_01148"/>
<evidence type="ECO:0000259" key="8">
    <source>
        <dbReference type="PROSITE" id="PS51202"/>
    </source>
</evidence>
<accession>D0WHB6</accession>
<evidence type="ECO:0000256" key="1">
    <source>
        <dbReference type="ARBA" id="ARBA00017378"/>
    </source>
</evidence>
<comment type="caution">
    <text evidence="9">The sequence shown here is derived from an EMBL/GenBank/DDBJ whole genome shotgun (WGS) entry which is preliminary data.</text>
</comment>
<evidence type="ECO:0000313" key="9">
    <source>
        <dbReference type="EMBL" id="EEZ61080.1"/>
    </source>
</evidence>
<dbReference type="PROSITE" id="PS51202">
    <property type="entry name" value="RCK_C"/>
    <property type="match status" value="1"/>
</dbReference>
<dbReference type="AlphaFoldDB" id="D0WHB6"/>
<dbReference type="InterPro" id="IPR006037">
    <property type="entry name" value="RCK_C"/>
</dbReference>
<dbReference type="EMBL" id="ACUX02000007">
    <property type="protein sequence ID" value="EEZ61080.1"/>
    <property type="molecule type" value="Genomic_DNA"/>
</dbReference>
<name>D0WHB6_SLAES</name>
<evidence type="ECO:0000259" key="7">
    <source>
        <dbReference type="PROSITE" id="PS51201"/>
    </source>
</evidence>
<dbReference type="InterPro" id="IPR036291">
    <property type="entry name" value="NAD(P)-bd_dom_sf"/>
</dbReference>
<evidence type="ECO:0000256" key="5">
    <source>
        <dbReference type="ARBA" id="ARBA00023027"/>
    </source>
</evidence>
<dbReference type="Pfam" id="PF02254">
    <property type="entry name" value="TrkA_N"/>
    <property type="match status" value="1"/>
</dbReference>
<feature type="domain" description="RCK N-terminal" evidence="7">
    <location>
        <begin position="1"/>
        <end position="119"/>
    </location>
</feature>
<keyword evidence="5" id="KW-0520">NAD</keyword>
<organism evidence="9 10">
    <name type="scientific">Slackia exigua (strain ATCC 700122 / DSM 15923 / CIP 105133 / JCM 11022 / KCTC 5966 / S-7)</name>
    <dbReference type="NCBI Taxonomy" id="649764"/>
    <lineage>
        <taxon>Bacteria</taxon>
        <taxon>Bacillati</taxon>
        <taxon>Actinomycetota</taxon>
        <taxon>Coriobacteriia</taxon>
        <taxon>Eggerthellales</taxon>
        <taxon>Eggerthellaceae</taxon>
        <taxon>Slackia</taxon>
    </lineage>
</organism>
<dbReference type="PROSITE" id="PS51201">
    <property type="entry name" value="RCK_N"/>
    <property type="match status" value="1"/>
</dbReference>
<proteinExistence type="predicted"/>
<feature type="domain" description="RCK C-terminal" evidence="8">
    <location>
        <begin position="138"/>
        <end position="225"/>
    </location>
</feature>
<dbReference type="eggNOG" id="COG0569">
    <property type="taxonomic scope" value="Bacteria"/>
</dbReference>
<keyword evidence="6" id="KW-0406">Ion transport</keyword>
<dbReference type="GO" id="GO:0005886">
    <property type="term" value="C:plasma membrane"/>
    <property type="evidence" value="ECO:0007669"/>
    <property type="project" value="InterPro"/>
</dbReference>
<dbReference type="InterPro" id="IPR003148">
    <property type="entry name" value="RCK_N"/>
</dbReference>
<sequence>MYIVIMGGGKVGEYLASVLLGQGHQVAVIEQDRRTADRLSMNLTGDYLIICGDGCDSDYLEDAGVRKADVLAAVTGHDDANLVSCELATQIFKVPRCIARVNNPKNRRVFREVGIESVSSTMLIANMIEEEAMMGSVGVVSALSRGDVVLIEAAIPRNPRRFDPKRGLLAARIKMPRGSALVAIDRKEYSNAEIVTSETVLRPGDKAVILAERDSIEAARALFASL</sequence>
<dbReference type="OrthoDB" id="9775180at2"/>
<dbReference type="InterPro" id="IPR050721">
    <property type="entry name" value="Trk_Ktr_HKT_K-transport"/>
</dbReference>
<gene>
    <name evidence="9" type="ORF">HMPREF0762_01148</name>
</gene>
<evidence type="ECO:0000256" key="4">
    <source>
        <dbReference type="ARBA" id="ARBA00022958"/>
    </source>
</evidence>
<dbReference type="Proteomes" id="UP000006001">
    <property type="component" value="Unassembled WGS sequence"/>
</dbReference>
<dbReference type="PANTHER" id="PTHR43833">
    <property type="entry name" value="POTASSIUM CHANNEL PROTEIN 2-RELATED-RELATED"/>
    <property type="match status" value="1"/>
</dbReference>
<evidence type="ECO:0000256" key="2">
    <source>
        <dbReference type="ARBA" id="ARBA00022448"/>
    </source>
</evidence>
<dbReference type="SUPFAM" id="SSF51735">
    <property type="entry name" value="NAD(P)-binding Rossmann-fold domains"/>
    <property type="match status" value="1"/>
</dbReference>
<dbReference type="InterPro" id="IPR006036">
    <property type="entry name" value="K_uptake_TrkA"/>
</dbReference>
<dbReference type="GO" id="GO:0015079">
    <property type="term" value="F:potassium ion transmembrane transporter activity"/>
    <property type="evidence" value="ECO:0007669"/>
    <property type="project" value="InterPro"/>
</dbReference>
<reference evidence="9" key="1">
    <citation type="submission" date="2009-10" db="EMBL/GenBank/DDBJ databases">
        <authorList>
            <person name="Weinstock G."/>
            <person name="Sodergren E."/>
            <person name="Clifton S."/>
            <person name="Fulton L."/>
            <person name="Fulton B."/>
            <person name="Courtney L."/>
            <person name="Fronick C."/>
            <person name="Harrison M."/>
            <person name="Strong C."/>
            <person name="Farmer C."/>
            <person name="Delahaunty K."/>
            <person name="Markovic C."/>
            <person name="Hall O."/>
            <person name="Minx P."/>
            <person name="Tomlinson C."/>
            <person name="Mitreva M."/>
            <person name="Nelson J."/>
            <person name="Hou S."/>
            <person name="Wollam A."/>
            <person name="Pepin K.H."/>
            <person name="Johnson M."/>
            <person name="Bhonagiri V."/>
            <person name="Nash W.E."/>
            <person name="Warren W."/>
            <person name="Chinwalla A."/>
            <person name="Mardis E.R."/>
            <person name="Wilson R.K."/>
        </authorList>
    </citation>
    <scope>NUCLEOTIDE SEQUENCE [LARGE SCALE GENOMIC DNA]</scope>
    <source>
        <strain evidence="9">ATCC 700122</strain>
    </source>
</reference>
<protein>
    <recommendedName>
        <fullName evidence="1">Trk system potassium uptake protein TrkA</fullName>
    </recommendedName>
</protein>
<keyword evidence="4" id="KW-0630">Potassium</keyword>
<evidence type="ECO:0000313" key="10">
    <source>
        <dbReference type="Proteomes" id="UP000006001"/>
    </source>
</evidence>
<dbReference type="GeneID" id="85007675"/>
<evidence type="ECO:0000256" key="3">
    <source>
        <dbReference type="ARBA" id="ARBA00022538"/>
    </source>
</evidence>